<dbReference type="AlphaFoldDB" id="A0A239Q190"/>
<dbReference type="SUPFAM" id="SSF52266">
    <property type="entry name" value="SGNH hydrolase"/>
    <property type="match status" value="1"/>
</dbReference>
<organism evidence="1 2">
    <name type="scientific">Paracoccus seriniphilus</name>
    <dbReference type="NCBI Taxonomy" id="184748"/>
    <lineage>
        <taxon>Bacteria</taxon>
        <taxon>Pseudomonadati</taxon>
        <taxon>Pseudomonadota</taxon>
        <taxon>Alphaproteobacteria</taxon>
        <taxon>Rhodobacterales</taxon>
        <taxon>Paracoccaceae</taxon>
        <taxon>Paracoccus</taxon>
    </lineage>
</organism>
<dbReference type="Gene3D" id="3.40.50.1110">
    <property type="entry name" value="SGNH hydrolase"/>
    <property type="match status" value="1"/>
</dbReference>
<protein>
    <submittedName>
        <fullName evidence="1">Uncharacterized protein</fullName>
    </submittedName>
</protein>
<dbReference type="EMBL" id="FZQB01000017">
    <property type="protein sequence ID" value="SNT76255.1"/>
    <property type="molecule type" value="Genomic_DNA"/>
</dbReference>
<keyword evidence="2" id="KW-1185">Reference proteome</keyword>
<dbReference type="InterPro" id="IPR036514">
    <property type="entry name" value="SGNH_hydro_sf"/>
</dbReference>
<dbReference type="GO" id="GO:0016788">
    <property type="term" value="F:hydrolase activity, acting on ester bonds"/>
    <property type="evidence" value="ECO:0007669"/>
    <property type="project" value="UniProtKB-ARBA"/>
</dbReference>
<accession>A0A239Q190</accession>
<dbReference type="Proteomes" id="UP000198307">
    <property type="component" value="Unassembled WGS sequence"/>
</dbReference>
<proteinExistence type="predicted"/>
<gene>
    <name evidence="1" type="ORF">SAMN05444959_11734</name>
</gene>
<evidence type="ECO:0000313" key="1">
    <source>
        <dbReference type="EMBL" id="SNT76255.1"/>
    </source>
</evidence>
<sequence length="243" mass="27740">MEIFCYGDSHTRFFKRSNMLSWTGAITSTSPKLHVFDYVAASAKGFSAGEKSRFAYKKFMKDFTTHDPNFICLNYGQVDAEVGYYFRKYVTGSASSPEEDLHEVYRAYVNKVRHVLSDKSIVFKGLNPSTLRNETQLRNYVYRRLTARMTTEDERAKVWRNISDSEISVESHAKINCLANDILREAASSAGFSFFDIREIAGDASTPGLARWEFIPAESDVHLIDCLSIRKAYHSTLFKVIQT</sequence>
<evidence type="ECO:0000313" key="2">
    <source>
        <dbReference type="Proteomes" id="UP000198307"/>
    </source>
</evidence>
<name>A0A239Q190_9RHOB</name>
<reference evidence="1 2" key="1">
    <citation type="submission" date="2017-07" db="EMBL/GenBank/DDBJ databases">
        <authorList>
            <person name="Sun Z.S."/>
            <person name="Albrecht U."/>
            <person name="Echele G."/>
            <person name="Lee C.C."/>
        </authorList>
    </citation>
    <scope>NUCLEOTIDE SEQUENCE [LARGE SCALE GENOMIC DNA]</scope>
    <source>
        <strain evidence="1 2">DSM 14827</strain>
    </source>
</reference>